<dbReference type="AlphaFoldDB" id="A0AAE0SXB1"/>
<evidence type="ECO:0000256" key="1">
    <source>
        <dbReference type="SAM" id="SignalP"/>
    </source>
</evidence>
<reference evidence="2" key="1">
    <citation type="journal article" date="2021" name="Genome Biol. Evol.">
        <title>A High-Quality Reference Genome for a Parasitic Bivalve with Doubly Uniparental Inheritance (Bivalvia: Unionida).</title>
        <authorList>
            <person name="Smith C.H."/>
        </authorList>
    </citation>
    <scope>NUCLEOTIDE SEQUENCE</scope>
    <source>
        <strain evidence="2">CHS0354</strain>
    </source>
</reference>
<dbReference type="Proteomes" id="UP001195483">
    <property type="component" value="Unassembled WGS sequence"/>
</dbReference>
<feature type="signal peptide" evidence="1">
    <location>
        <begin position="1"/>
        <end position="20"/>
    </location>
</feature>
<evidence type="ECO:0000313" key="3">
    <source>
        <dbReference type="Proteomes" id="UP001195483"/>
    </source>
</evidence>
<gene>
    <name evidence="2" type="ORF">CHS0354_009849</name>
</gene>
<organism evidence="2 3">
    <name type="scientific">Potamilus streckersoni</name>
    <dbReference type="NCBI Taxonomy" id="2493646"/>
    <lineage>
        <taxon>Eukaryota</taxon>
        <taxon>Metazoa</taxon>
        <taxon>Spiralia</taxon>
        <taxon>Lophotrochozoa</taxon>
        <taxon>Mollusca</taxon>
        <taxon>Bivalvia</taxon>
        <taxon>Autobranchia</taxon>
        <taxon>Heteroconchia</taxon>
        <taxon>Palaeoheterodonta</taxon>
        <taxon>Unionida</taxon>
        <taxon>Unionoidea</taxon>
        <taxon>Unionidae</taxon>
        <taxon>Ambleminae</taxon>
        <taxon>Lampsilini</taxon>
        <taxon>Potamilus</taxon>
    </lineage>
</organism>
<comment type="caution">
    <text evidence="2">The sequence shown here is derived from an EMBL/GenBank/DDBJ whole genome shotgun (WGS) entry which is preliminary data.</text>
</comment>
<sequence>MIFQRGSLILLLFPVYFVNADIFVNYSGFNIKVLEQSGKTVVGNVSNLDVDPNSVKLQFAEIKEKDSNGSEVGKSMIPPHTFSTFTKQSFSFSNTTNVTYQNITATMFNFTANLAPINATLRTSVYLFKEEGKVTDANETTNIKVGNVKFIINIMNWKFCGSSGGVNCKQGSTGEVGRYIDFSIVISGNRSASNATKETSDGDVYNLGGGAGIILSKKVKYDDRNWTNMTTGYPKMTTTGKHQMFTFRLENFNTSAQYSLTVAVGNFDGETGNRVGSKGTTVSTTVRGNGSTVGGNGTTGSGKDTTISNTIRNSSNTLSLSFLLTLLSICLFYFCST</sequence>
<reference evidence="2" key="2">
    <citation type="journal article" date="2021" name="Genome Biol. Evol.">
        <title>Developing a high-quality reference genome for a parasitic bivalve with doubly uniparental inheritance (Bivalvia: Unionida).</title>
        <authorList>
            <person name="Smith C.H."/>
        </authorList>
    </citation>
    <scope>NUCLEOTIDE SEQUENCE</scope>
    <source>
        <strain evidence="2">CHS0354</strain>
        <tissue evidence="2">Mantle</tissue>
    </source>
</reference>
<reference evidence="2" key="3">
    <citation type="submission" date="2023-05" db="EMBL/GenBank/DDBJ databases">
        <authorList>
            <person name="Smith C.H."/>
        </authorList>
    </citation>
    <scope>NUCLEOTIDE SEQUENCE</scope>
    <source>
        <strain evidence="2">CHS0354</strain>
        <tissue evidence="2">Mantle</tissue>
    </source>
</reference>
<accession>A0AAE0SXB1</accession>
<keyword evidence="1" id="KW-0732">Signal</keyword>
<feature type="chain" id="PRO_5042184969" evidence="1">
    <location>
        <begin position="21"/>
        <end position="337"/>
    </location>
</feature>
<proteinExistence type="predicted"/>
<keyword evidence="3" id="KW-1185">Reference proteome</keyword>
<dbReference type="EMBL" id="JAEAOA010000627">
    <property type="protein sequence ID" value="KAK3599350.1"/>
    <property type="molecule type" value="Genomic_DNA"/>
</dbReference>
<name>A0AAE0SXB1_9BIVA</name>
<protein>
    <submittedName>
        <fullName evidence="2">Uncharacterized protein</fullName>
    </submittedName>
</protein>
<evidence type="ECO:0000313" key="2">
    <source>
        <dbReference type="EMBL" id="KAK3599350.1"/>
    </source>
</evidence>